<evidence type="ECO:0000256" key="1">
    <source>
        <dbReference type="ARBA" id="ARBA00001933"/>
    </source>
</evidence>
<dbReference type="GO" id="GO:0030170">
    <property type="term" value="F:pyridoxal phosphate binding"/>
    <property type="evidence" value="ECO:0007669"/>
    <property type="project" value="InterPro"/>
</dbReference>
<evidence type="ECO:0000256" key="7">
    <source>
        <dbReference type="RuleBase" id="RU362118"/>
    </source>
</evidence>
<dbReference type="PANTHER" id="PTHR43500">
    <property type="entry name" value="CYSTATHIONINE BETA-LYASE-RELATED"/>
    <property type="match status" value="1"/>
</dbReference>
<dbReference type="EMBL" id="CP060718">
    <property type="protein sequence ID" value="QNN66685.1"/>
    <property type="molecule type" value="Genomic_DNA"/>
</dbReference>
<evidence type="ECO:0000313" key="8">
    <source>
        <dbReference type="EMBL" id="QNN66685.1"/>
    </source>
</evidence>
<dbReference type="GO" id="GO:0047804">
    <property type="term" value="F:cysteine-S-conjugate beta-lyase activity"/>
    <property type="evidence" value="ECO:0007669"/>
    <property type="project" value="InterPro"/>
</dbReference>
<reference evidence="8 9" key="1">
    <citation type="submission" date="2020-08" db="EMBL/GenBank/DDBJ databases">
        <title>Genome sequence of Sphingomonas lutea KCTC 23642T.</title>
        <authorList>
            <person name="Hyun D.-W."/>
            <person name="Bae J.-W."/>
        </authorList>
    </citation>
    <scope>NUCLEOTIDE SEQUENCE [LARGE SCALE GENOMIC DNA]</scope>
    <source>
        <strain evidence="8 9">KCTC 23642</strain>
    </source>
</reference>
<dbReference type="Gene3D" id="3.90.1150.10">
    <property type="entry name" value="Aspartate Aminotransferase, domain 1"/>
    <property type="match status" value="1"/>
</dbReference>
<dbReference type="AlphaFoldDB" id="A0A7G9SFR0"/>
<dbReference type="Pfam" id="PF01053">
    <property type="entry name" value="Cys_Met_Meta_PP"/>
    <property type="match status" value="1"/>
</dbReference>
<keyword evidence="3 6" id="KW-0663">Pyridoxal phosphate</keyword>
<dbReference type="EC" id="4.4.1.8" evidence="8"/>
<dbReference type="SUPFAM" id="SSF53383">
    <property type="entry name" value="PLP-dependent transferases"/>
    <property type="match status" value="1"/>
</dbReference>
<dbReference type="FunFam" id="3.40.640.10:FF:000046">
    <property type="entry name" value="Cystathionine gamma-lyase"/>
    <property type="match status" value="1"/>
</dbReference>
<dbReference type="PANTHER" id="PTHR43500:SF1">
    <property type="entry name" value="CYSTATHIONINE BETA-LYASE-RELATED"/>
    <property type="match status" value="1"/>
</dbReference>
<dbReference type="GO" id="GO:0019346">
    <property type="term" value="P:transsulfuration"/>
    <property type="evidence" value="ECO:0007669"/>
    <property type="project" value="InterPro"/>
</dbReference>
<evidence type="ECO:0000256" key="4">
    <source>
        <dbReference type="ARBA" id="ARBA00023239"/>
    </source>
</evidence>
<gene>
    <name evidence="8" type="primary">metC</name>
    <name evidence="8" type="ORF">H9L13_08270</name>
</gene>
<dbReference type="InterPro" id="IPR015422">
    <property type="entry name" value="PyrdxlP-dep_Trfase_small"/>
</dbReference>
<dbReference type="InterPro" id="IPR000277">
    <property type="entry name" value="Cys/Met-Metab_PyrdxlP-dep_enz"/>
</dbReference>
<comment type="similarity">
    <text evidence="2 7">Belongs to the trans-sulfuration enzymes family.</text>
</comment>
<dbReference type="Proteomes" id="UP000515971">
    <property type="component" value="Chromosome"/>
</dbReference>
<dbReference type="Gene3D" id="3.40.640.10">
    <property type="entry name" value="Type I PLP-dependent aspartate aminotransferase-like (Major domain)"/>
    <property type="match status" value="1"/>
</dbReference>
<name>A0A7G9SFR0_9SPHN</name>
<feature type="modified residue" description="N6-(pyridoxal phosphate)lysine" evidence="6">
    <location>
        <position position="209"/>
    </location>
</feature>
<dbReference type="InterPro" id="IPR015424">
    <property type="entry name" value="PyrdxlP-dep_Trfase"/>
</dbReference>
<protein>
    <submittedName>
        <fullName evidence="8">Cystathionine beta-lyase</fullName>
        <ecNumber evidence="8">4.4.1.8</ecNumber>
    </submittedName>
</protein>
<dbReference type="KEGG" id="slut:H9L13_08270"/>
<sequence>MTDPPHRDATRLVEAGRRKAWRGRLVNPPVERASTILFDSVAELDGGQARLGEYRYGLQGTATHWALSDALTELEPGAAGTALFSSGLSAITTALLAVLRSGDELLVTDSVYGPTRKFCDTLLGRYGVATRYYDPLVGAGIAELIVPSTRAILLESPGTLTMEVQDVPAICAVARERGIVTLIDNTWATPLLFPALAAGVDISIMALTKYVGGHADVMLGSVTAGEAHFDRLQTISWDLGHAVSPDDAFLASRGLRTMGLRLKQHEANAREVANWLAEQPQVGRMLHPAFDSCPGHDNWVRDFKGSSGLFSFEFRGDEAARRRFIDSLELFGIGYSWGGFESLVLPADPVRTVSEPPAANLVRLHVGLEDPRDLIADLANAFKAAA</sequence>
<proteinExistence type="inferred from homology"/>
<comment type="catalytic activity">
    <reaction evidence="5">
        <text>L,L-cystathionine + H2O = L-homocysteine + pyruvate + NH4(+)</text>
        <dbReference type="Rhea" id="RHEA:13965"/>
        <dbReference type="ChEBI" id="CHEBI:15361"/>
        <dbReference type="ChEBI" id="CHEBI:15377"/>
        <dbReference type="ChEBI" id="CHEBI:28938"/>
        <dbReference type="ChEBI" id="CHEBI:58161"/>
        <dbReference type="ChEBI" id="CHEBI:58199"/>
    </reaction>
</comment>
<dbReference type="PIRSF" id="PIRSF001434">
    <property type="entry name" value="CGS"/>
    <property type="match status" value="1"/>
</dbReference>
<evidence type="ECO:0000256" key="2">
    <source>
        <dbReference type="ARBA" id="ARBA00009077"/>
    </source>
</evidence>
<comment type="cofactor">
    <cofactor evidence="1 7">
        <name>pyridoxal 5'-phosphate</name>
        <dbReference type="ChEBI" id="CHEBI:597326"/>
    </cofactor>
</comment>
<dbReference type="RefSeq" id="WP_187537277.1">
    <property type="nucleotide sequence ID" value="NZ_BAABJT010000001.1"/>
</dbReference>
<dbReference type="NCBIfam" id="TIGR01324">
    <property type="entry name" value="cysta_beta_ly_B"/>
    <property type="match status" value="1"/>
</dbReference>
<dbReference type="InterPro" id="IPR015421">
    <property type="entry name" value="PyrdxlP-dep_Trfase_major"/>
</dbReference>
<dbReference type="InterPro" id="IPR006233">
    <property type="entry name" value="Cys_b_lyase_bac"/>
</dbReference>
<keyword evidence="4 8" id="KW-0456">Lyase</keyword>
<organism evidence="8 9">
    <name type="scientific">Sphingomonas lutea</name>
    <dbReference type="NCBI Taxonomy" id="1045317"/>
    <lineage>
        <taxon>Bacteria</taxon>
        <taxon>Pseudomonadati</taxon>
        <taxon>Pseudomonadota</taxon>
        <taxon>Alphaproteobacteria</taxon>
        <taxon>Sphingomonadales</taxon>
        <taxon>Sphingomonadaceae</taxon>
        <taxon>Sphingomonas</taxon>
    </lineage>
</organism>
<accession>A0A7G9SFR0</accession>
<evidence type="ECO:0000256" key="5">
    <source>
        <dbReference type="ARBA" id="ARBA00047517"/>
    </source>
</evidence>
<keyword evidence="9" id="KW-1185">Reference proteome</keyword>
<dbReference type="GO" id="GO:0019450">
    <property type="term" value="P:L-cysteine catabolic process to pyruvate"/>
    <property type="evidence" value="ECO:0007669"/>
    <property type="project" value="TreeGrafter"/>
</dbReference>
<evidence type="ECO:0000256" key="6">
    <source>
        <dbReference type="PIRSR" id="PIRSR001434-2"/>
    </source>
</evidence>
<evidence type="ECO:0000256" key="3">
    <source>
        <dbReference type="ARBA" id="ARBA00022898"/>
    </source>
</evidence>
<evidence type="ECO:0000313" key="9">
    <source>
        <dbReference type="Proteomes" id="UP000515971"/>
    </source>
</evidence>